<dbReference type="Proteomes" id="UP000306918">
    <property type="component" value="Unassembled WGS sequence"/>
</dbReference>
<evidence type="ECO:0000256" key="8">
    <source>
        <dbReference type="ARBA" id="ARBA00022737"/>
    </source>
</evidence>
<dbReference type="HAMAP" id="MF_00164">
    <property type="entry name" value="GlmS"/>
    <property type="match status" value="1"/>
</dbReference>
<dbReference type="AlphaFoldDB" id="A0A4S8HY49"/>
<comment type="catalytic activity">
    <reaction evidence="1 10">
        <text>D-fructose 6-phosphate + L-glutamine = D-glucosamine 6-phosphate + L-glutamate</text>
        <dbReference type="Rhea" id="RHEA:13237"/>
        <dbReference type="ChEBI" id="CHEBI:29985"/>
        <dbReference type="ChEBI" id="CHEBI:58359"/>
        <dbReference type="ChEBI" id="CHEBI:58725"/>
        <dbReference type="ChEBI" id="CHEBI:61527"/>
        <dbReference type="EC" id="2.6.1.16"/>
    </reaction>
</comment>
<dbReference type="GO" id="GO:0004360">
    <property type="term" value="F:glutamine-fructose-6-phosphate transaminase (isomerizing) activity"/>
    <property type="evidence" value="ECO:0007669"/>
    <property type="project" value="UniProtKB-UniRule"/>
</dbReference>
<dbReference type="OrthoDB" id="106547at2"/>
<dbReference type="PANTHER" id="PTHR10937:SF0">
    <property type="entry name" value="GLUTAMINE--FRUCTOSE-6-PHOSPHATE TRANSAMINASE (ISOMERIZING)"/>
    <property type="match status" value="1"/>
</dbReference>
<dbReference type="Gene3D" id="3.40.50.10490">
    <property type="entry name" value="Glucose-6-phosphate isomerase like protein, domain 1"/>
    <property type="match status" value="2"/>
</dbReference>
<comment type="subunit">
    <text evidence="10">Homodimer.</text>
</comment>
<keyword evidence="7 10" id="KW-0808">Transferase</keyword>
<dbReference type="CDD" id="cd05008">
    <property type="entry name" value="SIS_GlmS_GlmD_1"/>
    <property type="match status" value="1"/>
</dbReference>
<dbReference type="SUPFAM" id="SSF53697">
    <property type="entry name" value="SIS domain"/>
    <property type="match status" value="1"/>
</dbReference>
<gene>
    <name evidence="10 13" type="primary">glmS</name>
    <name evidence="13" type="ORF">FAM09_00980</name>
</gene>
<keyword evidence="6 10" id="KW-0032">Aminotransferase</keyword>
<evidence type="ECO:0000256" key="6">
    <source>
        <dbReference type="ARBA" id="ARBA00022576"/>
    </source>
</evidence>
<dbReference type="GO" id="GO:0005829">
    <property type="term" value="C:cytosol"/>
    <property type="evidence" value="ECO:0007669"/>
    <property type="project" value="TreeGrafter"/>
</dbReference>
<reference evidence="13 14" key="1">
    <citation type="submission" date="2019-04" db="EMBL/GenBank/DDBJ databases">
        <title>Niastella caeni sp. nov., isolated from activated sludge.</title>
        <authorList>
            <person name="Sheng M."/>
        </authorList>
    </citation>
    <scope>NUCLEOTIDE SEQUENCE [LARGE SCALE GENOMIC DNA]</scope>
    <source>
        <strain evidence="13 14">HX-2-15</strain>
    </source>
</reference>
<dbReference type="FunFam" id="3.60.20.10:FF:000006">
    <property type="entry name" value="Glutamine--fructose-6-phosphate aminotransferase [isomerizing]"/>
    <property type="match status" value="1"/>
</dbReference>
<evidence type="ECO:0000313" key="13">
    <source>
        <dbReference type="EMBL" id="THU40718.1"/>
    </source>
</evidence>
<evidence type="ECO:0000259" key="11">
    <source>
        <dbReference type="PROSITE" id="PS51278"/>
    </source>
</evidence>
<sequence length="613" mass="67399">MCGIVAYIGNKQAYPIILKGLKRLEYRGYDSAGVALLNSGLNVYKKKGKVADLEETLVGKDLHAHIGIGHTRWATHGEPCDRNAHPHLSENGKLAMIHNGIIENYNQLKSELQKKGYSFISDTDTEVLLKFIEDIQQNNKCSLEEAVRVALKRVVGAYVIILIDQDNPDTLIAARKGSPLVIGIGKNRDEHFLASDASPIIEYTKTVVYVNDYELAIIKPDELILKNLGNEKITPFVQQLDLELAAIEKGGYEHFMLKEIFEQPSTVFDCLRGRVDAANGTITMAGVENNIEQLKNAQRIIIIACGTSWHAGLLAEYIFEELCRVPVEVEYASEFRYRNPVIHKGDVIIAVSQSGETADTLVAIEKAKEQGALIFGIVNVVGSSIARVSQAGAYTHAGPEIGVASTKAFTAQLAVLTIIALKLGYEKGTIDNKRFLHLMNELEAIPEKIPATLQQAEAVKQLAYKYKDARDFLYLGRGYNFPIALEGALKLKEISYIHAEGYPAAEMKHGPIALVDENLPVVFIATKDSYHEKIISNIQEIKARKGKVIAVITEGDDVITKMADDVIVVPAADELVAPMLSVIPMQLLAYFIGVAKGLDVDKPRNLAKSVTVE</sequence>
<evidence type="ECO:0000256" key="5">
    <source>
        <dbReference type="ARBA" id="ARBA00022490"/>
    </source>
</evidence>
<proteinExistence type="inferred from homology"/>
<dbReference type="InterPro" id="IPR005855">
    <property type="entry name" value="GFAT"/>
</dbReference>
<dbReference type="InterPro" id="IPR029055">
    <property type="entry name" value="Ntn_hydrolases_N"/>
</dbReference>
<comment type="caution">
    <text evidence="13">The sequence shown here is derived from an EMBL/GenBank/DDBJ whole genome shotgun (WGS) entry which is preliminary data.</text>
</comment>
<dbReference type="Pfam" id="PF13522">
    <property type="entry name" value="GATase_6"/>
    <property type="match status" value="1"/>
</dbReference>
<evidence type="ECO:0000256" key="7">
    <source>
        <dbReference type="ARBA" id="ARBA00022679"/>
    </source>
</evidence>
<dbReference type="GO" id="GO:0006047">
    <property type="term" value="P:UDP-N-acetylglucosamine metabolic process"/>
    <property type="evidence" value="ECO:0007669"/>
    <property type="project" value="TreeGrafter"/>
</dbReference>
<dbReference type="CDD" id="cd00714">
    <property type="entry name" value="GFAT"/>
    <property type="match status" value="1"/>
</dbReference>
<dbReference type="GO" id="GO:0006002">
    <property type="term" value="P:fructose 6-phosphate metabolic process"/>
    <property type="evidence" value="ECO:0007669"/>
    <property type="project" value="TreeGrafter"/>
</dbReference>
<protein>
    <recommendedName>
        <fullName evidence="4 10">Glutamine--fructose-6-phosphate aminotransferase [isomerizing]</fullName>
        <ecNumber evidence="3 10">2.6.1.16</ecNumber>
    </recommendedName>
    <alternativeName>
        <fullName evidence="10">D-fructose-6-phosphate amidotransferase</fullName>
    </alternativeName>
    <alternativeName>
        <fullName evidence="10">GFAT</fullName>
    </alternativeName>
    <alternativeName>
        <fullName evidence="10">Glucosamine-6-phosphate synthase</fullName>
    </alternativeName>
    <alternativeName>
        <fullName evidence="10">Hexosephosphate aminotransferase</fullName>
    </alternativeName>
    <alternativeName>
        <fullName evidence="10">L-glutamine--D-fructose-6-phosphate amidotransferase</fullName>
    </alternativeName>
</protein>
<dbReference type="FunFam" id="3.40.50.10490:FF:000002">
    <property type="entry name" value="Glutamine--fructose-6-phosphate aminotransferase [isomerizing]"/>
    <property type="match status" value="1"/>
</dbReference>
<dbReference type="InterPro" id="IPR001347">
    <property type="entry name" value="SIS_dom"/>
</dbReference>
<dbReference type="InterPro" id="IPR035466">
    <property type="entry name" value="GlmS/AgaS_SIS"/>
</dbReference>
<feature type="active site" description="For Fru-6P isomerization activity" evidence="10">
    <location>
        <position position="608"/>
    </location>
</feature>
<comment type="function">
    <text evidence="10">Catalyzes the first step in hexosamine metabolism, converting fructose-6P into glucosamine-6P using glutamine as a nitrogen source.</text>
</comment>
<dbReference type="GO" id="GO:0005975">
    <property type="term" value="P:carbohydrate metabolic process"/>
    <property type="evidence" value="ECO:0007669"/>
    <property type="project" value="UniProtKB-UniRule"/>
</dbReference>
<feature type="domain" description="SIS" evidence="12">
    <location>
        <begin position="462"/>
        <end position="603"/>
    </location>
</feature>
<dbReference type="NCBIfam" id="TIGR01135">
    <property type="entry name" value="glmS"/>
    <property type="match status" value="1"/>
</dbReference>
<dbReference type="RefSeq" id="WP_136575211.1">
    <property type="nucleotide sequence ID" value="NZ_STFF01000001.1"/>
</dbReference>
<evidence type="ECO:0000256" key="2">
    <source>
        <dbReference type="ARBA" id="ARBA00004496"/>
    </source>
</evidence>
<dbReference type="Pfam" id="PF01380">
    <property type="entry name" value="SIS"/>
    <property type="match status" value="2"/>
</dbReference>
<dbReference type="EMBL" id="STFF01000001">
    <property type="protein sequence ID" value="THU40718.1"/>
    <property type="molecule type" value="Genomic_DNA"/>
</dbReference>
<dbReference type="CDD" id="cd05009">
    <property type="entry name" value="SIS_GlmS_GlmD_2"/>
    <property type="match status" value="1"/>
</dbReference>
<dbReference type="FunFam" id="3.40.50.10490:FF:000001">
    <property type="entry name" value="Glutamine--fructose-6-phosphate aminotransferase [isomerizing]"/>
    <property type="match status" value="1"/>
</dbReference>
<evidence type="ECO:0000313" key="14">
    <source>
        <dbReference type="Proteomes" id="UP000306918"/>
    </source>
</evidence>
<keyword evidence="8" id="KW-0677">Repeat</keyword>
<feature type="active site" description="Nucleophile; for GATase activity" evidence="10">
    <location>
        <position position="2"/>
    </location>
</feature>
<dbReference type="GO" id="GO:0046349">
    <property type="term" value="P:amino sugar biosynthetic process"/>
    <property type="evidence" value="ECO:0007669"/>
    <property type="project" value="UniProtKB-ARBA"/>
</dbReference>
<dbReference type="GO" id="GO:0097367">
    <property type="term" value="F:carbohydrate derivative binding"/>
    <property type="evidence" value="ECO:0007669"/>
    <property type="project" value="InterPro"/>
</dbReference>
<feature type="domain" description="Glutamine amidotransferase type-2" evidence="11">
    <location>
        <begin position="2"/>
        <end position="221"/>
    </location>
</feature>
<dbReference type="PROSITE" id="PS51278">
    <property type="entry name" value="GATASE_TYPE_2"/>
    <property type="match status" value="1"/>
</dbReference>
<dbReference type="InterPro" id="IPR017932">
    <property type="entry name" value="GATase_2_dom"/>
</dbReference>
<feature type="domain" description="SIS" evidence="12">
    <location>
        <begin position="290"/>
        <end position="429"/>
    </location>
</feature>
<keyword evidence="5 10" id="KW-0963">Cytoplasm</keyword>
<evidence type="ECO:0000256" key="3">
    <source>
        <dbReference type="ARBA" id="ARBA00012916"/>
    </source>
</evidence>
<keyword evidence="14" id="KW-1185">Reference proteome</keyword>
<comment type="subcellular location">
    <subcellularLocation>
        <location evidence="2 10">Cytoplasm</location>
    </subcellularLocation>
</comment>
<dbReference type="InterPro" id="IPR035490">
    <property type="entry name" value="GlmS/FrlB_SIS"/>
</dbReference>
<accession>A0A4S8HY49</accession>
<dbReference type="PROSITE" id="PS51464">
    <property type="entry name" value="SIS"/>
    <property type="match status" value="2"/>
</dbReference>
<dbReference type="GO" id="GO:0006487">
    <property type="term" value="P:protein N-linked glycosylation"/>
    <property type="evidence" value="ECO:0007669"/>
    <property type="project" value="TreeGrafter"/>
</dbReference>
<dbReference type="PANTHER" id="PTHR10937">
    <property type="entry name" value="GLUCOSAMINE--FRUCTOSE-6-PHOSPHATE AMINOTRANSFERASE, ISOMERIZING"/>
    <property type="match status" value="1"/>
</dbReference>
<dbReference type="InterPro" id="IPR047084">
    <property type="entry name" value="GFAT_N"/>
</dbReference>
<feature type="initiator methionine" description="Removed" evidence="10">
    <location>
        <position position="1"/>
    </location>
</feature>
<dbReference type="InterPro" id="IPR046348">
    <property type="entry name" value="SIS_dom_sf"/>
</dbReference>
<name>A0A4S8HY49_9BACT</name>
<evidence type="ECO:0000256" key="4">
    <source>
        <dbReference type="ARBA" id="ARBA00016090"/>
    </source>
</evidence>
<keyword evidence="9" id="KW-0315">Glutamine amidotransferase</keyword>
<dbReference type="EC" id="2.6.1.16" evidence="3 10"/>
<evidence type="ECO:0000256" key="9">
    <source>
        <dbReference type="ARBA" id="ARBA00022962"/>
    </source>
</evidence>
<dbReference type="Gene3D" id="3.60.20.10">
    <property type="entry name" value="Glutamine Phosphoribosylpyrophosphate, subunit 1, domain 1"/>
    <property type="match status" value="1"/>
</dbReference>
<evidence type="ECO:0000256" key="10">
    <source>
        <dbReference type="HAMAP-Rule" id="MF_00164"/>
    </source>
</evidence>
<dbReference type="NCBIfam" id="NF001484">
    <property type="entry name" value="PRK00331.1"/>
    <property type="match status" value="1"/>
</dbReference>
<evidence type="ECO:0000256" key="1">
    <source>
        <dbReference type="ARBA" id="ARBA00001031"/>
    </source>
</evidence>
<evidence type="ECO:0000259" key="12">
    <source>
        <dbReference type="PROSITE" id="PS51464"/>
    </source>
</evidence>
<dbReference type="SUPFAM" id="SSF56235">
    <property type="entry name" value="N-terminal nucleophile aminohydrolases (Ntn hydrolases)"/>
    <property type="match status" value="1"/>
</dbReference>
<organism evidence="13 14">
    <name type="scientific">Niastella caeni</name>
    <dbReference type="NCBI Taxonomy" id="2569763"/>
    <lineage>
        <taxon>Bacteria</taxon>
        <taxon>Pseudomonadati</taxon>
        <taxon>Bacteroidota</taxon>
        <taxon>Chitinophagia</taxon>
        <taxon>Chitinophagales</taxon>
        <taxon>Chitinophagaceae</taxon>
        <taxon>Niastella</taxon>
    </lineage>
</organism>